<feature type="non-terminal residue" evidence="6">
    <location>
        <position position="88"/>
    </location>
</feature>
<organism evidence="6">
    <name type="scientific">Arion vulgaris</name>
    <dbReference type="NCBI Taxonomy" id="1028688"/>
    <lineage>
        <taxon>Eukaryota</taxon>
        <taxon>Metazoa</taxon>
        <taxon>Spiralia</taxon>
        <taxon>Lophotrochozoa</taxon>
        <taxon>Mollusca</taxon>
        <taxon>Gastropoda</taxon>
        <taxon>Heterobranchia</taxon>
        <taxon>Euthyneura</taxon>
        <taxon>Panpulmonata</taxon>
        <taxon>Eupulmonata</taxon>
        <taxon>Stylommatophora</taxon>
        <taxon>Helicina</taxon>
        <taxon>Arionoidea</taxon>
        <taxon>Arionidae</taxon>
        <taxon>Arion</taxon>
    </lineage>
</organism>
<evidence type="ECO:0000256" key="1">
    <source>
        <dbReference type="ARBA" id="ARBA00004141"/>
    </source>
</evidence>
<dbReference type="GO" id="GO:0016020">
    <property type="term" value="C:membrane"/>
    <property type="evidence" value="ECO:0007669"/>
    <property type="project" value="UniProtKB-SubCell"/>
</dbReference>
<evidence type="ECO:0000256" key="3">
    <source>
        <dbReference type="ARBA" id="ARBA00022989"/>
    </source>
</evidence>
<name>A0A0B6YB48_9EUPU</name>
<dbReference type="InterPro" id="IPR036259">
    <property type="entry name" value="MFS_trans_sf"/>
</dbReference>
<sequence>RKVLEHQRSFTYSIVSSGSYVGTLFTGSMGSILMDHYSWPVPFYIIGLCGITWMLIMRYMLIVNGRDKLLMVSVNEASFVDTSKVKAE</sequence>
<keyword evidence="4 5" id="KW-0472">Membrane</keyword>
<evidence type="ECO:0000256" key="2">
    <source>
        <dbReference type="ARBA" id="ARBA00022692"/>
    </source>
</evidence>
<evidence type="ECO:0000256" key="5">
    <source>
        <dbReference type="SAM" id="Phobius"/>
    </source>
</evidence>
<proteinExistence type="predicted"/>
<protein>
    <recommendedName>
        <fullName evidence="7">Major facilitator superfamily (MFS) profile domain-containing protein</fullName>
    </recommendedName>
</protein>
<keyword evidence="2 5" id="KW-0812">Transmembrane</keyword>
<dbReference type="GO" id="GO:0015867">
    <property type="term" value="P:ATP transport"/>
    <property type="evidence" value="ECO:0007669"/>
    <property type="project" value="TreeGrafter"/>
</dbReference>
<dbReference type="GO" id="GO:0022857">
    <property type="term" value="F:transmembrane transporter activity"/>
    <property type="evidence" value="ECO:0007669"/>
    <property type="project" value="InterPro"/>
</dbReference>
<dbReference type="EMBL" id="HACG01006682">
    <property type="protein sequence ID" value="CEK53547.1"/>
    <property type="molecule type" value="Transcribed_RNA"/>
</dbReference>
<keyword evidence="3 5" id="KW-1133">Transmembrane helix</keyword>
<feature type="non-terminal residue" evidence="6">
    <location>
        <position position="1"/>
    </location>
</feature>
<evidence type="ECO:0000313" key="6">
    <source>
        <dbReference type="EMBL" id="CEK53547.1"/>
    </source>
</evidence>
<feature type="transmembrane region" description="Helical" evidence="5">
    <location>
        <begin position="39"/>
        <end position="61"/>
    </location>
</feature>
<dbReference type="PANTHER" id="PTHR11662">
    <property type="entry name" value="SOLUTE CARRIER FAMILY 17"/>
    <property type="match status" value="1"/>
</dbReference>
<evidence type="ECO:0008006" key="7">
    <source>
        <dbReference type="Google" id="ProtNLM"/>
    </source>
</evidence>
<feature type="transmembrane region" description="Helical" evidence="5">
    <location>
        <begin position="12"/>
        <end position="33"/>
    </location>
</feature>
<dbReference type="InterPro" id="IPR011701">
    <property type="entry name" value="MFS"/>
</dbReference>
<dbReference type="Gene3D" id="1.20.1250.20">
    <property type="entry name" value="MFS general substrate transporter like domains"/>
    <property type="match status" value="1"/>
</dbReference>
<dbReference type="SUPFAM" id="SSF103473">
    <property type="entry name" value="MFS general substrate transporter"/>
    <property type="match status" value="1"/>
</dbReference>
<gene>
    <name evidence="6" type="primary">ORF20683</name>
</gene>
<evidence type="ECO:0000256" key="4">
    <source>
        <dbReference type="ARBA" id="ARBA00023136"/>
    </source>
</evidence>
<dbReference type="InterPro" id="IPR050382">
    <property type="entry name" value="MFS_Na/Anion_cotransporter"/>
</dbReference>
<dbReference type="PANTHER" id="PTHR11662:SF279">
    <property type="entry name" value="VOLTAGE-GATED PURINE NUCLEOTIDE UNIPORTER SLC17A9"/>
    <property type="match status" value="1"/>
</dbReference>
<comment type="subcellular location">
    <subcellularLocation>
        <location evidence="1">Membrane</location>
        <topology evidence="1">Multi-pass membrane protein</topology>
    </subcellularLocation>
</comment>
<reference evidence="6" key="1">
    <citation type="submission" date="2014-12" db="EMBL/GenBank/DDBJ databases">
        <title>Insight into the proteome of Arion vulgaris.</title>
        <authorList>
            <person name="Aradska J."/>
            <person name="Bulat T."/>
            <person name="Smidak R."/>
            <person name="Sarate P."/>
            <person name="Gangsoo J."/>
            <person name="Sialana F."/>
            <person name="Bilban M."/>
            <person name="Lubec G."/>
        </authorList>
    </citation>
    <scope>NUCLEOTIDE SEQUENCE</scope>
    <source>
        <tissue evidence="6">Skin</tissue>
    </source>
</reference>
<accession>A0A0B6YB48</accession>
<dbReference type="AlphaFoldDB" id="A0A0B6YB48"/>
<dbReference type="Pfam" id="PF07690">
    <property type="entry name" value="MFS_1"/>
    <property type="match status" value="1"/>
</dbReference>